<dbReference type="Proteomes" id="UP000182945">
    <property type="component" value="Chromosome"/>
</dbReference>
<dbReference type="GO" id="GO:0009986">
    <property type="term" value="C:cell surface"/>
    <property type="evidence" value="ECO:0007669"/>
    <property type="project" value="UniProtKB-SubCell"/>
</dbReference>
<dbReference type="AlphaFoldDB" id="A0AAC9NKG6"/>
<keyword evidence="3" id="KW-0472">Membrane</keyword>
<comment type="subcellular location">
    <subcellularLocation>
        <location evidence="1">Cell surface</location>
    </subcellularLocation>
</comment>
<dbReference type="NCBIfam" id="TIGR02532">
    <property type="entry name" value="IV_pilin_GFxxxE"/>
    <property type="match status" value="1"/>
</dbReference>
<dbReference type="GO" id="GO:0030420">
    <property type="term" value="P:establishment of competence for transformation"/>
    <property type="evidence" value="ECO:0007669"/>
    <property type="project" value="UniProtKB-KW"/>
</dbReference>
<evidence type="ECO:0008006" key="6">
    <source>
        <dbReference type="Google" id="ProtNLM"/>
    </source>
</evidence>
<feature type="transmembrane region" description="Helical" evidence="3">
    <location>
        <begin position="12"/>
        <end position="36"/>
    </location>
</feature>
<keyword evidence="2" id="KW-0178">Competence</keyword>
<evidence type="ECO:0000256" key="2">
    <source>
        <dbReference type="ARBA" id="ARBA00023287"/>
    </source>
</evidence>
<name>A0AAC9NKG6_VIRHA</name>
<evidence type="ECO:0000256" key="3">
    <source>
        <dbReference type="SAM" id="Phobius"/>
    </source>
</evidence>
<keyword evidence="3" id="KW-1133">Transmembrane helix</keyword>
<evidence type="ECO:0000256" key="1">
    <source>
        <dbReference type="ARBA" id="ARBA00004241"/>
    </source>
</evidence>
<dbReference type="InterPro" id="IPR045584">
    <property type="entry name" value="Pilin-like"/>
</dbReference>
<gene>
    <name evidence="4" type="ORF">BME96_07485</name>
</gene>
<dbReference type="Pfam" id="PF07963">
    <property type="entry name" value="N_methyl"/>
    <property type="match status" value="1"/>
</dbReference>
<dbReference type="Gene3D" id="3.30.700.10">
    <property type="entry name" value="Glycoprotein, Type 4 Pilin"/>
    <property type="match status" value="1"/>
</dbReference>
<reference evidence="4 5" key="1">
    <citation type="submission" date="2016-11" db="EMBL/GenBank/DDBJ databases">
        <title>Complete genome sequencing of Virgibacillus halodenitrificans PDB-F2.</title>
        <authorList>
            <person name="Sun Z."/>
            <person name="Zhou Y."/>
            <person name="Li H."/>
        </authorList>
    </citation>
    <scope>NUCLEOTIDE SEQUENCE [LARGE SCALE GENOMIC DNA]</scope>
    <source>
        <strain evidence="4 5">PDB-F2</strain>
    </source>
</reference>
<dbReference type="InterPro" id="IPR012902">
    <property type="entry name" value="N_methyl_site"/>
</dbReference>
<accession>A0AAC9NKG6</accession>
<dbReference type="RefSeq" id="WP_019378582.1">
    <property type="nucleotide sequence ID" value="NZ_CP017962.1"/>
</dbReference>
<sequence length="140" mass="15587">MYTKFKQMNSSGFTLIEIIAAITILGIVIAVMLPIFPQIFSWSNMTEDELSSSNLLGQVAHDIKELNIEQLPSCPSTKSLGEFITYKASYELNNNTYTARVEVCQSEKEAELGLTRANIEISQDGKKISESYTYITGDDS</sequence>
<keyword evidence="3" id="KW-0812">Transmembrane</keyword>
<dbReference type="SUPFAM" id="SSF54523">
    <property type="entry name" value="Pili subunits"/>
    <property type="match status" value="1"/>
</dbReference>
<dbReference type="GeneID" id="71514229"/>
<dbReference type="PROSITE" id="PS00409">
    <property type="entry name" value="PROKAR_NTER_METHYL"/>
    <property type="match status" value="1"/>
</dbReference>
<dbReference type="EMBL" id="CP017962">
    <property type="protein sequence ID" value="APC48023.1"/>
    <property type="molecule type" value="Genomic_DNA"/>
</dbReference>
<protein>
    <recommendedName>
        <fullName evidence="6">Prepilin-type N-terminal cleavage/methylation domain-containing protein</fullName>
    </recommendedName>
</protein>
<organism evidence="4 5">
    <name type="scientific">Virgibacillus halodenitrificans</name>
    <name type="common">Bacillus halodenitrificans</name>
    <dbReference type="NCBI Taxonomy" id="1482"/>
    <lineage>
        <taxon>Bacteria</taxon>
        <taxon>Bacillati</taxon>
        <taxon>Bacillota</taxon>
        <taxon>Bacilli</taxon>
        <taxon>Bacillales</taxon>
        <taxon>Bacillaceae</taxon>
        <taxon>Virgibacillus</taxon>
    </lineage>
</organism>
<proteinExistence type="predicted"/>
<evidence type="ECO:0000313" key="4">
    <source>
        <dbReference type="EMBL" id="APC48023.1"/>
    </source>
</evidence>
<evidence type="ECO:0000313" key="5">
    <source>
        <dbReference type="Proteomes" id="UP000182945"/>
    </source>
</evidence>
<dbReference type="KEGG" id="vhl:BME96_07485"/>